<evidence type="ECO:0000256" key="3">
    <source>
        <dbReference type="ARBA" id="ARBA00004466"/>
    </source>
</evidence>
<dbReference type="PANTHER" id="PTHR24365">
    <property type="entry name" value="TOLL-LIKE RECEPTOR"/>
    <property type="match status" value="1"/>
</dbReference>
<keyword evidence="17" id="KW-0325">Glycoprotein</keyword>
<keyword evidence="11" id="KW-0967">Endosome</keyword>
<organism evidence="24 25">
    <name type="scientific">Pyxicephalus adspersus</name>
    <name type="common">African bullfrog</name>
    <dbReference type="NCBI Taxonomy" id="30357"/>
    <lineage>
        <taxon>Eukaryota</taxon>
        <taxon>Metazoa</taxon>
        <taxon>Chordata</taxon>
        <taxon>Craniata</taxon>
        <taxon>Vertebrata</taxon>
        <taxon>Euteleostomi</taxon>
        <taxon>Amphibia</taxon>
        <taxon>Batrachia</taxon>
        <taxon>Anura</taxon>
        <taxon>Neobatrachia</taxon>
        <taxon>Ranoidea</taxon>
        <taxon>Pyxicephalidae</taxon>
        <taxon>Pyxicephalinae</taxon>
        <taxon>Pyxicephalus</taxon>
    </lineage>
</organism>
<evidence type="ECO:0000256" key="7">
    <source>
        <dbReference type="ARBA" id="ARBA00022614"/>
    </source>
</evidence>
<evidence type="ECO:0000256" key="22">
    <source>
        <dbReference type="SAM" id="Phobius"/>
    </source>
</evidence>
<evidence type="ECO:0000256" key="20">
    <source>
        <dbReference type="ARBA" id="ARBA00040109"/>
    </source>
</evidence>
<dbReference type="Pfam" id="PF13516">
    <property type="entry name" value="LRR_6"/>
    <property type="match status" value="2"/>
</dbReference>
<dbReference type="GO" id="GO:0046696">
    <property type="term" value="C:lipopolysaccharide receptor complex"/>
    <property type="evidence" value="ECO:0007669"/>
    <property type="project" value="TreeGrafter"/>
</dbReference>
<dbReference type="PROSITE" id="PS51450">
    <property type="entry name" value="LRR"/>
    <property type="match status" value="1"/>
</dbReference>
<evidence type="ECO:0000313" key="25">
    <source>
        <dbReference type="Proteomes" id="UP001181693"/>
    </source>
</evidence>
<dbReference type="FunFam" id="3.40.50.10140:FF:000001">
    <property type="entry name" value="Toll-like receptor 2"/>
    <property type="match status" value="1"/>
</dbReference>
<dbReference type="InterPro" id="IPR032675">
    <property type="entry name" value="LRR_dom_sf"/>
</dbReference>
<gene>
    <name evidence="24" type="ORF">GDO54_018281</name>
</gene>
<dbReference type="SMART" id="SM00369">
    <property type="entry name" value="LRR_TYP"/>
    <property type="match status" value="7"/>
</dbReference>
<name>A0AAV3ABW7_PYXAD</name>
<evidence type="ECO:0000256" key="4">
    <source>
        <dbReference type="ARBA" id="ARBA00009634"/>
    </source>
</evidence>
<evidence type="ECO:0000256" key="9">
    <source>
        <dbReference type="ARBA" id="ARBA00022729"/>
    </source>
</evidence>
<keyword evidence="9" id="KW-0732">Signal</keyword>
<evidence type="ECO:0000256" key="11">
    <source>
        <dbReference type="ARBA" id="ARBA00022753"/>
    </source>
</evidence>
<feature type="domain" description="TIR" evidence="23">
    <location>
        <begin position="661"/>
        <end position="807"/>
    </location>
</feature>
<dbReference type="SUPFAM" id="SSF52200">
    <property type="entry name" value="Toll/Interleukin receptor TIR domain"/>
    <property type="match status" value="1"/>
</dbReference>
<protein>
    <recommendedName>
        <fullName evidence="20">Toll-like receptor 4</fullName>
    </recommendedName>
</protein>
<accession>A0AAV3ABW7</accession>
<keyword evidence="25" id="KW-1185">Reference proteome</keyword>
<evidence type="ECO:0000256" key="13">
    <source>
        <dbReference type="ARBA" id="ARBA00022859"/>
    </source>
</evidence>
<dbReference type="GO" id="GO:0005886">
    <property type="term" value="C:plasma membrane"/>
    <property type="evidence" value="ECO:0007669"/>
    <property type="project" value="UniProtKB-SubCell"/>
</dbReference>
<evidence type="ECO:0000256" key="5">
    <source>
        <dbReference type="ARBA" id="ARBA00022475"/>
    </source>
</evidence>
<dbReference type="GO" id="GO:0034142">
    <property type="term" value="P:toll-like receptor 4 signaling pathway"/>
    <property type="evidence" value="ECO:0007669"/>
    <property type="project" value="TreeGrafter"/>
</dbReference>
<keyword evidence="12" id="KW-0832">Ubl conjugation</keyword>
<comment type="similarity">
    <text evidence="4 21">Belongs to the Toll-like receptor family.</text>
</comment>
<evidence type="ECO:0000256" key="16">
    <source>
        <dbReference type="ARBA" id="ARBA00023170"/>
    </source>
</evidence>
<dbReference type="Gene3D" id="3.80.10.10">
    <property type="entry name" value="Ribonuclease Inhibitor"/>
    <property type="match status" value="1"/>
</dbReference>
<keyword evidence="16 21" id="KW-0675">Receptor</keyword>
<dbReference type="AlphaFoldDB" id="A0AAV3ABW7"/>
<dbReference type="Pfam" id="PF01582">
    <property type="entry name" value="TIR"/>
    <property type="match status" value="1"/>
</dbReference>
<evidence type="ECO:0000313" key="24">
    <source>
        <dbReference type="EMBL" id="DBA21677.1"/>
    </source>
</evidence>
<dbReference type="Pfam" id="PF13855">
    <property type="entry name" value="LRR_8"/>
    <property type="match status" value="3"/>
</dbReference>
<keyword evidence="10" id="KW-0677">Repeat</keyword>
<dbReference type="PIRSF" id="PIRSF037595">
    <property type="entry name" value="Toll-like_receptor"/>
    <property type="match status" value="1"/>
</dbReference>
<keyword evidence="13 21" id="KW-0391">Immunity</keyword>
<evidence type="ECO:0000256" key="19">
    <source>
        <dbReference type="ARBA" id="ARBA00023273"/>
    </source>
</evidence>
<dbReference type="GO" id="GO:0050829">
    <property type="term" value="P:defense response to Gram-negative bacterium"/>
    <property type="evidence" value="ECO:0007669"/>
    <property type="project" value="TreeGrafter"/>
</dbReference>
<evidence type="ECO:0000256" key="17">
    <source>
        <dbReference type="ARBA" id="ARBA00023180"/>
    </source>
</evidence>
<keyword evidence="19" id="KW-0966">Cell projection</keyword>
<keyword evidence="5" id="KW-1003">Cell membrane</keyword>
<comment type="caution">
    <text evidence="24">The sequence shown here is derived from an EMBL/GenBank/DDBJ whole genome shotgun (WGS) entry which is preliminary data.</text>
</comment>
<sequence length="839" mass="97170">MFEIHSRWQPWLPCIIMESHQVSLNCYYCNLSTVSADLPKEIRSLDLSFNPLKQLFNRGFSRLSKLEILDLTRCDITSIEDNAFVGLGSLQILILTGNPIKNWSLVTFTGLNSLQKLVLVDTSLESLSELNLEYLPSLQELNVAKNRIHRLYIPSFLFNLHILDLRANYISRVNKEDLEKLQHVNTSNLSLILTLNLINFIEPGAFRYVKLQLLNLKGCFSNEDIMKDSLNAMSGLYVENLVIGRYRSTPTRINCRENLFEGLCGMNIKGMTITDINQLDKKTSYHCLENITSQRFLHLDLELMRSISFSANVQKIEIKNTYITAIPYNFFSKLKQLKELRIKENRRLTELNKSVAGLKELEFLDMSVNKLMIESCCNELFPETTLKHLNFSHNTLIGLKGSFIDLPHLLSLDLSHSKLDSVGMYPIFMTLTNLLYLNLSYTSCHFVIHCSFCGLFNLVELRVSQTTFVPEILASVFQNLTSLRFLDMASCNLEHIPNEMFEHVKQLQFLDLSNNKLIELSSSVLLSLSGLKFLDIRANNINGFSVDTAEMLSKNPMKVELSQNPFDCSCTQEQFLLWVNQQSNKGLNFSNQMECKTPEHLQGSLLRDVNLNCNWTLAYVMVVVIVVILFLTLLLYHFYLKNCFLFLCLCRQDYKRSAAEKIYDAFVIHSSLDEHWVKDVLLPQLESGEDDNPSFQLCVHFRDFEAGKLILENIFYNGICCSRNALVILSPHFIDSKWCSFEFKLAMFWRFLEDQCGIILILLEPIRKDQLDHMYVLKKHLSRNTYLKWEDEHKKKKLFWKRLRQALGQAQNVADPLLSHTNMEICHRQNKQNKECTQI</sequence>
<feature type="transmembrane region" description="Helical" evidence="22">
    <location>
        <begin position="615"/>
        <end position="636"/>
    </location>
</feature>
<evidence type="ECO:0000256" key="10">
    <source>
        <dbReference type="ARBA" id="ARBA00022737"/>
    </source>
</evidence>
<comment type="subcellular location">
    <subcellularLocation>
        <location evidence="1">Cell membrane</location>
        <topology evidence="1">Single-pass type I membrane protein</topology>
    </subcellularLocation>
    <subcellularLocation>
        <location evidence="3">Cell projection</location>
        <location evidence="3">Ruffle</location>
    </subcellularLocation>
    <subcellularLocation>
        <location evidence="2">Early endosome</location>
    </subcellularLocation>
</comment>
<dbReference type="InterPro" id="IPR001611">
    <property type="entry name" value="Leu-rich_rpt"/>
</dbReference>
<dbReference type="GO" id="GO:0001530">
    <property type="term" value="F:lipopolysaccharide binding"/>
    <property type="evidence" value="ECO:0007669"/>
    <property type="project" value="TreeGrafter"/>
</dbReference>
<evidence type="ECO:0000256" key="8">
    <source>
        <dbReference type="ARBA" id="ARBA00022692"/>
    </source>
</evidence>
<dbReference type="InterPro" id="IPR000483">
    <property type="entry name" value="Cys-rich_flank_reg_C"/>
</dbReference>
<evidence type="ECO:0000256" key="15">
    <source>
        <dbReference type="ARBA" id="ARBA00023136"/>
    </source>
</evidence>
<keyword evidence="7" id="KW-0433">Leucine-rich repeat</keyword>
<dbReference type="GO" id="GO:0032497">
    <property type="term" value="P:detection of lipopolysaccharide"/>
    <property type="evidence" value="ECO:0007669"/>
    <property type="project" value="TreeGrafter"/>
</dbReference>
<keyword evidence="6 21" id="KW-0399">Innate immunity</keyword>
<keyword evidence="8 22" id="KW-0812">Transmembrane</keyword>
<keyword evidence="15 22" id="KW-0472">Membrane</keyword>
<evidence type="ECO:0000256" key="1">
    <source>
        <dbReference type="ARBA" id="ARBA00004251"/>
    </source>
</evidence>
<dbReference type="SUPFAM" id="SSF52058">
    <property type="entry name" value="L domain-like"/>
    <property type="match status" value="2"/>
</dbReference>
<dbReference type="GO" id="GO:0045087">
    <property type="term" value="P:innate immune response"/>
    <property type="evidence" value="ECO:0007669"/>
    <property type="project" value="UniProtKB-UniRule"/>
</dbReference>
<dbReference type="GO" id="GO:0001726">
    <property type="term" value="C:ruffle"/>
    <property type="evidence" value="ECO:0007669"/>
    <property type="project" value="UniProtKB-SubCell"/>
</dbReference>
<dbReference type="EMBL" id="DYDO01000007">
    <property type="protein sequence ID" value="DBA21677.1"/>
    <property type="molecule type" value="Genomic_DNA"/>
</dbReference>
<evidence type="ECO:0000256" key="18">
    <source>
        <dbReference type="ARBA" id="ARBA00023198"/>
    </source>
</evidence>
<proteinExistence type="inferred from homology"/>
<dbReference type="PROSITE" id="PS50104">
    <property type="entry name" value="TIR"/>
    <property type="match status" value="1"/>
</dbReference>
<dbReference type="InterPro" id="IPR017241">
    <property type="entry name" value="Toll-like_receptor"/>
</dbReference>
<keyword evidence="14 22" id="KW-1133">Transmembrane helix</keyword>
<dbReference type="PANTHER" id="PTHR24365:SF521">
    <property type="entry name" value="TOLL-LIKE RECEPTOR 4"/>
    <property type="match status" value="1"/>
</dbReference>
<evidence type="ECO:0000256" key="14">
    <source>
        <dbReference type="ARBA" id="ARBA00022989"/>
    </source>
</evidence>
<dbReference type="InterPro" id="IPR000157">
    <property type="entry name" value="TIR_dom"/>
</dbReference>
<dbReference type="SMART" id="SM00082">
    <property type="entry name" value="LRRCT"/>
    <property type="match status" value="1"/>
</dbReference>
<dbReference type="SMART" id="SM00255">
    <property type="entry name" value="TIR"/>
    <property type="match status" value="1"/>
</dbReference>
<evidence type="ECO:0000256" key="6">
    <source>
        <dbReference type="ARBA" id="ARBA00022588"/>
    </source>
</evidence>
<evidence type="ECO:0000256" key="12">
    <source>
        <dbReference type="ARBA" id="ARBA00022843"/>
    </source>
</evidence>
<dbReference type="GO" id="GO:0006954">
    <property type="term" value="P:inflammatory response"/>
    <property type="evidence" value="ECO:0007669"/>
    <property type="project" value="UniProtKB-UniRule"/>
</dbReference>
<evidence type="ECO:0000256" key="2">
    <source>
        <dbReference type="ARBA" id="ARBA00004412"/>
    </source>
</evidence>
<dbReference type="Proteomes" id="UP001181693">
    <property type="component" value="Unassembled WGS sequence"/>
</dbReference>
<dbReference type="GO" id="GO:0001875">
    <property type="term" value="F:lipopolysaccharide immune receptor activity"/>
    <property type="evidence" value="ECO:0007669"/>
    <property type="project" value="TreeGrafter"/>
</dbReference>
<dbReference type="Gene3D" id="3.40.50.10140">
    <property type="entry name" value="Toll/interleukin-1 receptor homology (TIR) domain"/>
    <property type="match status" value="1"/>
</dbReference>
<reference evidence="24" key="1">
    <citation type="thesis" date="2020" institute="ProQuest LLC" country="789 East Eisenhower Parkway, Ann Arbor, MI, USA">
        <title>Comparative Genomics and Chromosome Evolution.</title>
        <authorList>
            <person name="Mudd A.B."/>
        </authorList>
    </citation>
    <scope>NUCLEOTIDE SEQUENCE</scope>
    <source>
        <strain evidence="24">1538</strain>
        <tissue evidence="24">Blood</tissue>
    </source>
</reference>
<dbReference type="GO" id="GO:0004888">
    <property type="term" value="F:transmembrane signaling receptor activity"/>
    <property type="evidence" value="ECO:0007669"/>
    <property type="project" value="InterPro"/>
</dbReference>
<evidence type="ECO:0000259" key="23">
    <source>
        <dbReference type="PROSITE" id="PS50104"/>
    </source>
</evidence>
<evidence type="ECO:0000256" key="21">
    <source>
        <dbReference type="PIRNR" id="PIRNR037595"/>
    </source>
</evidence>
<dbReference type="GO" id="GO:0002755">
    <property type="term" value="P:MyD88-dependent toll-like receptor signaling pathway"/>
    <property type="evidence" value="ECO:0007669"/>
    <property type="project" value="TreeGrafter"/>
</dbReference>
<keyword evidence="18 21" id="KW-0395">Inflammatory response</keyword>
<dbReference type="GO" id="GO:0005769">
    <property type="term" value="C:early endosome"/>
    <property type="evidence" value="ECO:0007669"/>
    <property type="project" value="UniProtKB-SubCell"/>
</dbReference>
<dbReference type="InterPro" id="IPR035897">
    <property type="entry name" value="Toll_tir_struct_dom_sf"/>
</dbReference>
<dbReference type="InterPro" id="IPR003591">
    <property type="entry name" value="Leu-rich_rpt_typical-subtyp"/>
</dbReference>